<dbReference type="Proteomes" id="UP001107558">
    <property type="component" value="Chromosome 4"/>
</dbReference>
<gene>
    <name evidence="1" type="ORF">PVAND_014782</name>
</gene>
<keyword evidence="2" id="KW-1185">Reference proteome</keyword>
<accession>A0A9J6BAD1</accession>
<reference evidence="1" key="1">
    <citation type="submission" date="2021-03" db="EMBL/GenBank/DDBJ databases">
        <title>Chromosome level genome of the anhydrobiotic midge Polypedilum vanderplanki.</title>
        <authorList>
            <person name="Yoshida Y."/>
            <person name="Kikawada T."/>
            <person name="Gusev O."/>
        </authorList>
    </citation>
    <scope>NUCLEOTIDE SEQUENCE</scope>
    <source>
        <strain evidence="1">NIAS01</strain>
        <tissue evidence="1">Whole body or cell culture</tissue>
    </source>
</reference>
<dbReference type="OrthoDB" id="10258156at2759"/>
<name>A0A9J6BAD1_POLVA</name>
<evidence type="ECO:0000313" key="1">
    <source>
        <dbReference type="EMBL" id="KAG5666772.1"/>
    </source>
</evidence>
<evidence type="ECO:0000313" key="2">
    <source>
        <dbReference type="Proteomes" id="UP001107558"/>
    </source>
</evidence>
<dbReference type="AlphaFoldDB" id="A0A9J6BAD1"/>
<organism evidence="1 2">
    <name type="scientific">Polypedilum vanderplanki</name>
    <name type="common">Sleeping chironomid midge</name>
    <dbReference type="NCBI Taxonomy" id="319348"/>
    <lineage>
        <taxon>Eukaryota</taxon>
        <taxon>Metazoa</taxon>
        <taxon>Ecdysozoa</taxon>
        <taxon>Arthropoda</taxon>
        <taxon>Hexapoda</taxon>
        <taxon>Insecta</taxon>
        <taxon>Pterygota</taxon>
        <taxon>Neoptera</taxon>
        <taxon>Endopterygota</taxon>
        <taxon>Diptera</taxon>
        <taxon>Nematocera</taxon>
        <taxon>Chironomoidea</taxon>
        <taxon>Chironomidae</taxon>
        <taxon>Chironominae</taxon>
        <taxon>Polypedilum</taxon>
        <taxon>Polypedilum</taxon>
    </lineage>
</organism>
<comment type="caution">
    <text evidence="1">The sequence shown here is derived from an EMBL/GenBank/DDBJ whole genome shotgun (WGS) entry which is preliminary data.</text>
</comment>
<protein>
    <submittedName>
        <fullName evidence="1">Uncharacterized protein</fullName>
    </submittedName>
</protein>
<sequence length="203" mass="24072">MLLSQNGVLKDENFSEFHYFPLSETVKKLKSKFKTDPFLRPFLRLAGQQSPIKFKEMTENEHFIHGKNMFERAVVETIILPNETSKRVNNVTFTEGRLKYEDITHKYQLYDKNNNNPLPWTNNHLEHFNKIRNELPNGEELSENLFCLQTAVQNSCENLVIMDRVFYIYEQMKKLKIDLKISMKKLQNEKLSPRCLILIVEKS</sequence>
<proteinExistence type="predicted"/>
<dbReference type="EMBL" id="JADBJN010000004">
    <property type="protein sequence ID" value="KAG5666772.1"/>
    <property type="molecule type" value="Genomic_DNA"/>
</dbReference>